<name>A0A544TKR9_9BACI</name>
<comment type="caution">
    <text evidence="1">The sequence shown here is derived from an EMBL/GenBank/DDBJ whole genome shotgun (WGS) entry which is preliminary data.</text>
</comment>
<dbReference type="InterPro" id="IPR011059">
    <property type="entry name" value="Metal-dep_hydrolase_composite"/>
</dbReference>
<dbReference type="Proteomes" id="UP000316626">
    <property type="component" value="Unassembled WGS sequence"/>
</dbReference>
<dbReference type="Gene3D" id="2.30.40.10">
    <property type="entry name" value="Urease, subunit C, domain 1"/>
    <property type="match status" value="1"/>
</dbReference>
<accession>A0A544TKR9</accession>
<dbReference type="OrthoDB" id="9797498at2"/>
<gene>
    <name evidence="1" type="ORF">FG384_16855</name>
</gene>
<dbReference type="AlphaFoldDB" id="A0A544TKR9"/>
<sequence length="68" mass="7925">MKENPLEDIRYTKEIDFVIKGGNIYTQEQLIEQVPSVEVLMKNIQAFIDSFEDTTIQLMSKNKGFQNI</sequence>
<evidence type="ECO:0000313" key="1">
    <source>
        <dbReference type="EMBL" id="TQR18038.1"/>
    </source>
</evidence>
<dbReference type="RefSeq" id="WP_142643876.1">
    <property type="nucleotide sequence ID" value="NZ_VDGI01000023.1"/>
</dbReference>
<organism evidence="1 2">
    <name type="scientific">Psychrobacillus vulpis</name>
    <dbReference type="NCBI Taxonomy" id="2325572"/>
    <lineage>
        <taxon>Bacteria</taxon>
        <taxon>Bacillati</taxon>
        <taxon>Bacillota</taxon>
        <taxon>Bacilli</taxon>
        <taxon>Bacillales</taxon>
        <taxon>Bacillaceae</taxon>
        <taxon>Psychrobacillus</taxon>
    </lineage>
</organism>
<dbReference type="GO" id="GO:0016810">
    <property type="term" value="F:hydrolase activity, acting on carbon-nitrogen (but not peptide) bonds"/>
    <property type="evidence" value="ECO:0007669"/>
    <property type="project" value="InterPro"/>
</dbReference>
<dbReference type="EMBL" id="VDGI01000023">
    <property type="protein sequence ID" value="TQR18038.1"/>
    <property type="molecule type" value="Genomic_DNA"/>
</dbReference>
<evidence type="ECO:0000313" key="2">
    <source>
        <dbReference type="Proteomes" id="UP000316626"/>
    </source>
</evidence>
<keyword evidence="2" id="KW-1185">Reference proteome</keyword>
<reference evidence="1 2" key="1">
    <citation type="submission" date="2019-06" db="EMBL/GenBank/DDBJ databases">
        <title>Psychrobacillus vulpis sp. nov., a new species isolated from feces of a red fox that inhabits in The Tablas de Daimiel Natural Park, Albacete, Spain.</title>
        <authorList>
            <person name="Rodriguez M."/>
            <person name="Reina J.C."/>
            <person name="Bejar V."/>
            <person name="Llamas I."/>
        </authorList>
    </citation>
    <scope>NUCLEOTIDE SEQUENCE [LARGE SCALE GENOMIC DNA]</scope>
    <source>
        <strain evidence="1 2">Z8</strain>
    </source>
</reference>
<proteinExistence type="predicted"/>
<protein>
    <submittedName>
        <fullName evidence="1">Uncharacterized protein</fullName>
    </submittedName>
</protein>
<dbReference type="SUPFAM" id="SSF51338">
    <property type="entry name" value="Composite domain of metallo-dependent hydrolases"/>
    <property type="match status" value="1"/>
</dbReference>